<proteinExistence type="predicted"/>
<name>A0A8T0V0I7_PANVG</name>
<evidence type="ECO:0000256" key="1">
    <source>
        <dbReference type="SAM" id="MobiDB-lite"/>
    </source>
</evidence>
<feature type="compositionally biased region" description="Polar residues" evidence="1">
    <location>
        <begin position="51"/>
        <end position="69"/>
    </location>
</feature>
<protein>
    <submittedName>
        <fullName evidence="2">Uncharacterized protein</fullName>
    </submittedName>
</protein>
<organism evidence="2 3">
    <name type="scientific">Panicum virgatum</name>
    <name type="common">Blackwell switchgrass</name>
    <dbReference type="NCBI Taxonomy" id="38727"/>
    <lineage>
        <taxon>Eukaryota</taxon>
        <taxon>Viridiplantae</taxon>
        <taxon>Streptophyta</taxon>
        <taxon>Embryophyta</taxon>
        <taxon>Tracheophyta</taxon>
        <taxon>Spermatophyta</taxon>
        <taxon>Magnoliopsida</taxon>
        <taxon>Liliopsida</taxon>
        <taxon>Poales</taxon>
        <taxon>Poaceae</taxon>
        <taxon>PACMAD clade</taxon>
        <taxon>Panicoideae</taxon>
        <taxon>Panicodae</taxon>
        <taxon>Paniceae</taxon>
        <taxon>Panicinae</taxon>
        <taxon>Panicum</taxon>
        <taxon>Panicum sect. Hiantes</taxon>
    </lineage>
</organism>
<feature type="compositionally biased region" description="Basic and acidic residues" evidence="1">
    <location>
        <begin position="83"/>
        <end position="101"/>
    </location>
</feature>
<gene>
    <name evidence="2" type="ORF">PVAP13_3KG274127</name>
</gene>
<evidence type="ECO:0000313" key="2">
    <source>
        <dbReference type="EMBL" id="KAG2628610.1"/>
    </source>
</evidence>
<dbReference type="EMBL" id="CM029041">
    <property type="protein sequence ID" value="KAG2628610.1"/>
    <property type="molecule type" value="Genomic_DNA"/>
</dbReference>
<keyword evidence="3" id="KW-1185">Reference proteome</keyword>
<sequence length="101" mass="11267">MRRLTERPSNTHTPMLYHVESTRPSLIQMSTDYLGIVSNKQHAGTIRNKDATTTSRGRSTQDKCSSSSHGYGPTVASRGPTGHTREEPQRKEKEKKADEIA</sequence>
<dbReference type="Proteomes" id="UP000823388">
    <property type="component" value="Chromosome 3K"/>
</dbReference>
<feature type="region of interest" description="Disordered" evidence="1">
    <location>
        <begin position="38"/>
        <end position="101"/>
    </location>
</feature>
<dbReference type="AlphaFoldDB" id="A0A8T0V0I7"/>
<evidence type="ECO:0000313" key="3">
    <source>
        <dbReference type="Proteomes" id="UP000823388"/>
    </source>
</evidence>
<comment type="caution">
    <text evidence="2">The sequence shown here is derived from an EMBL/GenBank/DDBJ whole genome shotgun (WGS) entry which is preliminary data.</text>
</comment>
<accession>A0A8T0V0I7</accession>
<reference evidence="2" key="1">
    <citation type="submission" date="2020-05" db="EMBL/GenBank/DDBJ databases">
        <title>WGS assembly of Panicum virgatum.</title>
        <authorList>
            <person name="Lovell J.T."/>
            <person name="Jenkins J."/>
            <person name="Shu S."/>
            <person name="Juenger T.E."/>
            <person name="Schmutz J."/>
        </authorList>
    </citation>
    <scope>NUCLEOTIDE SEQUENCE</scope>
    <source>
        <strain evidence="2">AP13</strain>
    </source>
</reference>